<dbReference type="GO" id="GO:0016020">
    <property type="term" value="C:membrane"/>
    <property type="evidence" value="ECO:0007669"/>
    <property type="project" value="UniProtKB-SubCell"/>
</dbReference>
<evidence type="ECO:0000256" key="1">
    <source>
        <dbReference type="ARBA" id="ARBA00004167"/>
    </source>
</evidence>
<evidence type="ECO:0008006" key="10">
    <source>
        <dbReference type="Google" id="ProtNLM"/>
    </source>
</evidence>
<evidence type="ECO:0000256" key="6">
    <source>
        <dbReference type="SAM" id="Phobius"/>
    </source>
</evidence>
<proteinExistence type="predicted"/>
<keyword evidence="7" id="KW-0732">Signal</keyword>
<accession>A0A6A6AWW5</accession>
<feature type="signal peptide" evidence="7">
    <location>
        <begin position="1"/>
        <end position="19"/>
    </location>
</feature>
<dbReference type="CDD" id="cd12087">
    <property type="entry name" value="TM_EGFR-like"/>
    <property type="match status" value="1"/>
</dbReference>
<feature type="chain" id="PRO_5025373974" description="Mid2 domain-containing protein" evidence="7">
    <location>
        <begin position="20"/>
        <end position="292"/>
    </location>
</feature>
<evidence type="ECO:0000256" key="7">
    <source>
        <dbReference type="SAM" id="SignalP"/>
    </source>
</evidence>
<name>A0A6A6AWW5_9PEZI</name>
<gene>
    <name evidence="8" type="ORF">K452DRAFT_362544</name>
</gene>
<evidence type="ECO:0000256" key="3">
    <source>
        <dbReference type="ARBA" id="ARBA00022989"/>
    </source>
</evidence>
<evidence type="ECO:0000313" key="9">
    <source>
        <dbReference type="Proteomes" id="UP000799438"/>
    </source>
</evidence>
<keyword evidence="2 6" id="KW-0812">Transmembrane</keyword>
<feature type="transmembrane region" description="Helical" evidence="6">
    <location>
        <begin position="188"/>
        <end position="210"/>
    </location>
</feature>
<organism evidence="8 9">
    <name type="scientific">Aplosporella prunicola CBS 121167</name>
    <dbReference type="NCBI Taxonomy" id="1176127"/>
    <lineage>
        <taxon>Eukaryota</taxon>
        <taxon>Fungi</taxon>
        <taxon>Dikarya</taxon>
        <taxon>Ascomycota</taxon>
        <taxon>Pezizomycotina</taxon>
        <taxon>Dothideomycetes</taxon>
        <taxon>Dothideomycetes incertae sedis</taxon>
        <taxon>Botryosphaeriales</taxon>
        <taxon>Aplosporellaceae</taxon>
        <taxon>Aplosporella</taxon>
    </lineage>
</organism>
<evidence type="ECO:0000256" key="2">
    <source>
        <dbReference type="ARBA" id="ARBA00022692"/>
    </source>
</evidence>
<dbReference type="GeneID" id="54304015"/>
<sequence length="292" mass="31301">MQRPVPFVFTLYFCSLVAAQDVPRCYYPNGKIATNDYACYLNSSQSFCCTQGVKCLDNKICESVNVTKYKYNRGTCTDKTWQSDECPKFCQAQSPNYGSGIVQCDSNSNVCCDNGKDDDSATCCQDDSGIFAISRDWNAFKTIDSVASTATRNTAIPSAATATTSATNTNASNSGKSTEGSGLSSGSIAGIAVGVAAGVVLAAILLFWLLRRRNAKSRTEEIMELDSGRNAQELQGQELTPELMSKPIKPPVEMSSGQELFEMEGSPTSTVHATVPDNVDAAISAEKDKIGR</sequence>
<keyword evidence="4 6" id="KW-0472">Membrane</keyword>
<keyword evidence="9" id="KW-1185">Reference proteome</keyword>
<comment type="subcellular location">
    <subcellularLocation>
        <location evidence="1">Membrane</location>
        <topology evidence="1">Single-pass membrane protein</topology>
    </subcellularLocation>
</comment>
<dbReference type="PANTHER" id="PTHR15549">
    <property type="entry name" value="PAIRED IMMUNOGLOBULIN-LIKE TYPE 2 RECEPTOR"/>
    <property type="match status" value="1"/>
</dbReference>
<feature type="region of interest" description="Disordered" evidence="5">
    <location>
        <begin position="161"/>
        <end position="181"/>
    </location>
</feature>
<evidence type="ECO:0000256" key="4">
    <source>
        <dbReference type="ARBA" id="ARBA00023136"/>
    </source>
</evidence>
<dbReference type="PANTHER" id="PTHR15549:SF26">
    <property type="entry name" value="AXIAL BUDDING PATTERN PROTEIN 2-RELATED"/>
    <property type="match status" value="1"/>
</dbReference>
<protein>
    <recommendedName>
        <fullName evidence="10">Mid2 domain-containing protein</fullName>
    </recommendedName>
</protein>
<dbReference type="EMBL" id="ML995521">
    <property type="protein sequence ID" value="KAF2136439.1"/>
    <property type="molecule type" value="Genomic_DNA"/>
</dbReference>
<keyword evidence="3 6" id="KW-1133">Transmembrane helix</keyword>
<dbReference type="RefSeq" id="XP_033392157.1">
    <property type="nucleotide sequence ID" value="XM_033546509.1"/>
</dbReference>
<dbReference type="AlphaFoldDB" id="A0A6A6AWW5"/>
<dbReference type="Proteomes" id="UP000799438">
    <property type="component" value="Unassembled WGS sequence"/>
</dbReference>
<dbReference type="InterPro" id="IPR051694">
    <property type="entry name" value="Immunoregulatory_rcpt-like"/>
</dbReference>
<evidence type="ECO:0000313" key="8">
    <source>
        <dbReference type="EMBL" id="KAF2136439.1"/>
    </source>
</evidence>
<reference evidence="8" key="1">
    <citation type="journal article" date="2020" name="Stud. Mycol.">
        <title>101 Dothideomycetes genomes: a test case for predicting lifestyles and emergence of pathogens.</title>
        <authorList>
            <person name="Haridas S."/>
            <person name="Albert R."/>
            <person name="Binder M."/>
            <person name="Bloem J."/>
            <person name="Labutti K."/>
            <person name="Salamov A."/>
            <person name="Andreopoulos B."/>
            <person name="Baker S."/>
            <person name="Barry K."/>
            <person name="Bills G."/>
            <person name="Bluhm B."/>
            <person name="Cannon C."/>
            <person name="Castanera R."/>
            <person name="Culley D."/>
            <person name="Daum C."/>
            <person name="Ezra D."/>
            <person name="Gonzalez J."/>
            <person name="Henrissat B."/>
            <person name="Kuo A."/>
            <person name="Liang C."/>
            <person name="Lipzen A."/>
            <person name="Lutzoni F."/>
            <person name="Magnuson J."/>
            <person name="Mondo S."/>
            <person name="Nolan M."/>
            <person name="Ohm R."/>
            <person name="Pangilinan J."/>
            <person name="Park H.-J."/>
            <person name="Ramirez L."/>
            <person name="Alfaro M."/>
            <person name="Sun H."/>
            <person name="Tritt A."/>
            <person name="Yoshinaga Y."/>
            <person name="Zwiers L.-H."/>
            <person name="Turgeon B."/>
            <person name="Goodwin S."/>
            <person name="Spatafora J."/>
            <person name="Crous P."/>
            <person name="Grigoriev I."/>
        </authorList>
    </citation>
    <scope>NUCLEOTIDE SEQUENCE</scope>
    <source>
        <strain evidence="8">CBS 121167</strain>
    </source>
</reference>
<dbReference type="OrthoDB" id="5215637at2759"/>
<evidence type="ECO:0000256" key="5">
    <source>
        <dbReference type="SAM" id="MobiDB-lite"/>
    </source>
</evidence>
<dbReference type="GO" id="GO:0071944">
    <property type="term" value="C:cell periphery"/>
    <property type="evidence" value="ECO:0007669"/>
    <property type="project" value="UniProtKB-ARBA"/>
</dbReference>